<evidence type="ECO:0000313" key="2">
    <source>
        <dbReference type="EMBL" id="SDY04904.1"/>
    </source>
</evidence>
<dbReference type="PROSITE" id="PS51704">
    <property type="entry name" value="GP_PDE"/>
    <property type="match status" value="1"/>
</dbReference>
<dbReference type="GO" id="GO:0008081">
    <property type="term" value="F:phosphoric diester hydrolase activity"/>
    <property type="evidence" value="ECO:0007669"/>
    <property type="project" value="InterPro"/>
</dbReference>
<dbReference type="OrthoDB" id="19020at2157"/>
<dbReference type="GO" id="GO:0006629">
    <property type="term" value="P:lipid metabolic process"/>
    <property type="evidence" value="ECO:0007669"/>
    <property type="project" value="InterPro"/>
</dbReference>
<accession>A0A1H3GQZ8</accession>
<protein>
    <submittedName>
        <fullName evidence="2">Glycerophosphoryl diester phosphodiesterase</fullName>
    </submittedName>
</protein>
<name>A0A1H3GQZ8_9EURY</name>
<gene>
    <name evidence="2" type="ORF">SAMN04487946_105282</name>
</gene>
<dbReference type="RefSeq" id="WP_089767090.1">
    <property type="nucleotide sequence ID" value="NZ_FNPB01000005.1"/>
</dbReference>
<dbReference type="AlphaFoldDB" id="A0A1H3GQZ8"/>
<dbReference type="Proteomes" id="UP000199170">
    <property type="component" value="Unassembled WGS sequence"/>
</dbReference>
<organism evidence="2 3">
    <name type="scientific">Halobellus clavatus</name>
    <dbReference type="NCBI Taxonomy" id="660517"/>
    <lineage>
        <taxon>Archaea</taxon>
        <taxon>Methanobacteriati</taxon>
        <taxon>Methanobacteriota</taxon>
        <taxon>Stenosarchaea group</taxon>
        <taxon>Halobacteria</taxon>
        <taxon>Halobacteriales</taxon>
        <taxon>Haloferacaceae</taxon>
        <taxon>Halobellus</taxon>
    </lineage>
</organism>
<evidence type="ECO:0000313" key="3">
    <source>
        <dbReference type="Proteomes" id="UP000199170"/>
    </source>
</evidence>
<dbReference type="PANTHER" id="PTHR46211:SF14">
    <property type="entry name" value="GLYCEROPHOSPHODIESTER PHOSPHODIESTERASE"/>
    <property type="match status" value="1"/>
</dbReference>
<dbReference type="Gene3D" id="3.20.20.190">
    <property type="entry name" value="Phosphatidylinositol (PI) phosphodiesterase"/>
    <property type="match status" value="1"/>
</dbReference>
<dbReference type="Pfam" id="PF03009">
    <property type="entry name" value="GDPD"/>
    <property type="match status" value="1"/>
</dbReference>
<reference evidence="3" key="1">
    <citation type="submission" date="2016-10" db="EMBL/GenBank/DDBJ databases">
        <authorList>
            <person name="Varghese N."/>
            <person name="Submissions S."/>
        </authorList>
    </citation>
    <scope>NUCLEOTIDE SEQUENCE [LARGE SCALE GENOMIC DNA]</scope>
    <source>
        <strain evidence="3">CGMCC 1.10118</strain>
    </source>
</reference>
<proteinExistence type="predicted"/>
<sequence length="274" mass="29365">MSREPTVRAHRGFAGQFPENTVAAAEGAVRLGADAIEIDVMPTADGDVVVFHDPRLDSGPDSRGITDETGFVWERSTDAVTEARVRGSDATVPLLSSIVDAVPPDVVLSIELKNPGTADIHPDEAFASPDRIPNRERWRSFVADVVDVASGADNPVQYSCFCEGGLSALADSDIEGGLAVPFWRDVETGLELAHRYDPDALHVPLSMLVGTARFDAEAHDASAFGPPGGPVAWAETIDADVLAWTVQTWWEARAAVEAGCDGFFADYPDLYRTE</sequence>
<dbReference type="CDD" id="cd08556">
    <property type="entry name" value="GDPD"/>
    <property type="match status" value="1"/>
</dbReference>
<feature type="domain" description="GP-PDE" evidence="1">
    <location>
        <begin position="5"/>
        <end position="274"/>
    </location>
</feature>
<dbReference type="InterPro" id="IPR017946">
    <property type="entry name" value="PLC-like_Pdiesterase_TIM-brl"/>
</dbReference>
<dbReference type="InterPro" id="IPR030395">
    <property type="entry name" value="GP_PDE_dom"/>
</dbReference>
<dbReference type="STRING" id="660517.SAMN04487946_105282"/>
<keyword evidence="3" id="KW-1185">Reference proteome</keyword>
<evidence type="ECO:0000259" key="1">
    <source>
        <dbReference type="PROSITE" id="PS51704"/>
    </source>
</evidence>
<dbReference type="PANTHER" id="PTHR46211">
    <property type="entry name" value="GLYCEROPHOSPHORYL DIESTER PHOSPHODIESTERASE"/>
    <property type="match status" value="1"/>
</dbReference>
<dbReference type="EMBL" id="FNPB01000005">
    <property type="protein sequence ID" value="SDY04904.1"/>
    <property type="molecule type" value="Genomic_DNA"/>
</dbReference>
<dbReference type="SUPFAM" id="SSF51695">
    <property type="entry name" value="PLC-like phosphodiesterases"/>
    <property type="match status" value="1"/>
</dbReference>